<dbReference type="PROSITE" id="PS51459">
    <property type="entry name" value="FIDO"/>
    <property type="match status" value="1"/>
</dbReference>
<dbReference type="PATRIC" id="fig|1288963.3.peg.4330"/>
<feature type="binding site" evidence="3">
    <location>
        <begin position="232"/>
        <end position="239"/>
    </location>
    <ligand>
        <name>ATP</name>
        <dbReference type="ChEBI" id="CHEBI:30616"/>
    </ligand>
</feature>
<dbReference type="InterPro" id="IPR036597">
    <property type="entry name" value="Fido-like_dom_sf"/>
</dbReference>
<comment type="caution">
    <text evidence="5">The sequence shown here is derived from an EMBL/GenBank/DDBJ whole genome shotgun (WGS) entry which is preliminary data.</text>
</comment>
<name>R7ZM43_9BACT</name>
<dbReference type="Pfam" id="PF02661">
    <property type="entry name" value="Fic"/>
    <property type="match status" value="1"/>
</dbReference>
<dbReference type="GO" id="GO:0005524">
    <property type="term" value="F:ATP binding"/>
    <property type="evidence" value="ECO:0007669"/>
    <property type="project" value="UniProtKB-KW"/>
</dbReference>
<keyword evidence="1" id="KW-0547">Nucleotide-binding</keyword>
<accession>R7ZM43</accession>
<dbReference type="Pfam" id="PF13784">
    <property type="entry name" value="Fic_N"/>
    <property type="match status" value="1"/>
</dbReference>
<feature type="binding site" evidence="1">
    <location>
        <position position="92"/>
    </location>
    <ligand>
        <name>ATP</name>
        <dbReference type="ChEBI" id="CHEBI:30616"/>
    </ligand>
</feature>
<dbReference type="InterPro" id="IPR048770">
    <property type="entry name" value="SoFic-like_C"/>
</dbReference>
<feature type="domain" description="Fido" evidence="4">
    <location>
        <begin position="155"/>
        <end position="292"/>
    </location>
</feature>
<feature type="active site" evidence="2">
    <location>
        <position position="228"/>
    </location>
</feature>
<dbReference type="EMBL" id="AQHR01000110">
    <property type="protein sequence ID" value="EON75171.1"/>
    <property type="molecule type" value="Genomic_DNA"/>
</dbReference>
<feature type="binding site" evidence="3">
    <location>
        <begin position="270"/>
        <end position="271"/>
    </location>
    <ligand>
        <name>ATP</name>
        <dbReference type="ChEBI" id="CHEBI:30616"/>
    </ligand>
</feature>
<feature type="binding site" evidence="1">
    <location>
        <begin position="233"/>
        <end position="239"/>
    </location>
    <ligand>
        <name>ATP</name>
        <dbReference type="ChEBI" id="CHEBI:30616"/>
    </ligand>
</feature>
<evidence type="ECO:0000256" key="2">
    <source>
        <dbReference type="PIRSR" id="PIRSR640198-1"/>
    </source>
</evidence>
<dbReference type="Pfam" id="PF21248">
    <property type="entry name" value="SoFic-like_C"/>
    <property type="match status" value="1"/>
</dbReference>
<evidence type="ECO:0000256" key="3">
    <source>
        <dbReference type="PIRSR" id="PIRSR640198-2"/>
    </source>
</evidence>
<dbReference type="PIRSF" id="PIRSF038925">
    <property type="entry name" value="AMP-prot_trans"/>
    <property type="match status" value="1"/>
</dbReference>
<dbReference type="InterPro" id="IPR026287">
    <property type="entry name" value="SoFic-like"/>
</dbReference>
<dbReference type="AlphaFoldDB" id="R7ZM43"/>
<dbReference type="PANTHER" id="PTHR13504:SF35">
    <property type="entry name" value="PROTEIN ADENYLYLTRANSFERASE SOFIC"/>
    <property type="match status" value="1"/>
</dbReference>
<proteinExistence type="predicted"/>
<gene>
    <name evidence="5" type="ORF">ADIS_4342</name>
</gene>
<reference evidence="5 6" key="1">
    <citation type="submission" date="2013-02" db="EMBL/GenBank/DDBJ databases">
        <title>A novel strain isolated from Lonar lake, Maharashtra, India.</title>
        <authorList>
            <person name="Singh A."/>
        </authorList>
    </citation>
    <scope>NUCLEOTIDE SEQUENCE [LARGE SCALE GENOMIC DNA]</scope>
    <source>
        <strain evidence="5 6">AK24</strain>
    </source>
</reference>
<keyword evidence="1" id="KW-0067">ATP-binding</keyword>
<organism evidence="5 6">
    <name type="scientific">Lunatimonas lonarensis</name>
    <dbReference type="NCBI Taxonomy" id="1232681"/>
    <lineage>
        <taxon>Bacteria</taxon>
        <taxon>Pseudomonadati</taxon>
        <taxon>Bacteroidota</taxon>
        <taxon>Cytophagia</taxon>
        <taxon>Cytophagales</taxon>
        <taxon>Cyclobacteriaceae</taxon>
    </lineage>
</organism>
<dbReference type="STRING" id="1232681.ADIS_4342"/>
<evidence type="ECO:0000256" key="1">
    <source>
        <dbReference type="PIRSR" id="PIRSR038925-1"/>
    </source>
</evidence>
<dbReference type="PANTHER" id="PTHR13504">
    <property type="entry name" value="FIDO DOMAIN-CONTAINING PROTEIN DDB_G0283145"/>
    <property type="match status" value="1"/>
</dbReference>
<keyword evidence="6" id="KW-1185">Reference proteome</keyword>
<evidence type="ECO:0000313" key="5">
    <source>
        <dbReference type="EMBL" id="EON75171.1"/>
    </source>
</evidence>
<evidence type="ECO:0000313" key="6">
    <source>
        <dbReference type="Proteomes" id="UP000013909"/>
    </source>
</evidence>
<sequence>MSTNFTYFADMSRKGIFSGHIQAMVYDRSKPFNSLPLLPPTGIEEDVDILKKLVSSSRALASVDGKVQRLPNPSMLVNTISLQEAKASSEIENIFTTEDELYKAVSDTIQEGQASPSTKEVLRYRESLWEGYRRIQEKGTIDLDGIVAIFSKIKNTSGGIRPPHSLTVIRRGQSEFRAGEIIYTPPRGPGIVEHLMANLLDYLSDKVDPNTDPLLKMCISHYQFEAIHPFPDGNGRSGRILNLLYLVNKGLLNHPILYLSKYIIVHKDDYYHHLAGVTQAGKWKPWILYILDAVEQTAKLTNQLITNILEQMESTLEHGRETIKWYTKEINELLFSQPYLKPKLVGDRLKIASRTTLNKYFSELQAAGMLAQIKDGREVFYINRDLVKILEG</sequence>
<feature type="binding site" evidence="1">
    <location>
        <position position="228"/>
    </location>
    <ligand>
        <name>ATP</name>
        <dbReference type="ChEBI" id="CHEBI:30616"/>
    </ligand>
</feature>
<dbReference type="InterPro" id="IPR040198">
    <property type="entry name" value="Fido_containing"/>
</dbReference>
<dbReference type="RefSeq" id="WP_010856455.1">
    <property type="nucleotide sequence ID" value="NZ_AQHR01000110.1"/>
</dbReference>
<dbReference type="InterPro" id="IPR003812">
    <property type="entry name" value="Fido"/>
</dbReference>
<dbReference type="SUPFAM" id="SSF140931">
    <property type="entry name" value="Fic-like"/>
    <property type="match status" value="1"/>
</dbReference>
<dbReference type="Proteomes" id="UP000013909">
    <property type="component" value="Unassembled WGS sequence"/>
</dbReference>
<protein>
    <recommendedName>
        <fullName evidence="4">Fido domain-containing protein</fullName>
    </recommendedName>
</protein>
<feature type="binding site" evidence="1">
    <location>
        <position position="270"/>
    </location>
    <ligand>
        <name>ATP</name>
        <dbReference type="ChEBI" id="CHEBI:30616"/>
    </ligand>
</feature>
<evidence type="ECO:0000259" key="4">
    <source>
        <dbReference type="PROSITE" id="PS51459"/>
    </source>
</evidence>
<dbReference type="Gene3D" id="1.10.3290.10">
    <property type="entry name" value="Fido-like domain"/>
    <property type="match status" value="1"/>
</dbReference>
<dbReference type="InterPro" id="IPR025758">
    <property type="entry name" value="Fic/DOC_N"/>
</dbReference>